<dbReference type="InterPro" id="IPR036259">
    <property type="entry name" value="MFS_trans_sf"/>
</dbReference>
<dbReference type="Gene3D" id="1.20.1250.20">
    <property type="entry name" value="MFS general substrate transporter like domains"/>
    <property type="match status" value="2"/>
</dbReference>
<reference evidence="8 9" key="1">
    <citation type="submission" date="2024-01" db="EMBL/GenBank/DDBJ databases">
        <title>The diversity of rhizobia nodulating Mimosa spp. in eleven states of Brazil covering several biomes is determined by host plant, location, and edaphic factors.</title>
        <authorList>
            <person name="Rouws L."/>
            <person name="Barauna A."/>
            <person name="Beukes C."/>
            <person name="De Faria S.M."/>
            <person name="Gross E."/>
            <person name="Dos Reis Junior F.B."/>
            <person name="Simon M."/>
            <person name="Maluk M."/>
            <person name="Odee D.W."/>
            <person name="Kenicer G."/>
            <person name="Young J.P.W."/>
            <person name="Reis V.M."/>
            <person name="Zilli J."/>
            <person name="James E.K."/>
        </authorList>
    </citation>
    <scope>NUCLEOTIDE SEQUENCE [LARGE SCALE GENOMIC DNA]</scope>
    <source>
        <strain evidence="8 9">JPY77</strain>
    </source>
</reference>
<proteinExistence type="predicted"/>
<comment type="subcellular location">
    <subcellularLocation>
        <location evidence="1">Membrane</location>
        <topology evidence="1">Multi-pass membrane protein</topology>
    </subcellularLocation>
</comment>
<dbReference type="Proteomes" id="UP001494588">
    <property type="component" value="Unassembled WGS sequence"/>
</dbReference>
<dbReference type="PANTHER" id="PTHR43791:SF100">
    <property type="entry name" value="SUGAR TRANSPORTER"/>
    <property type="match status" value="1"/>
</dbReference>
<evidence type="ECO:0000256" key="2">
    <source>
        <dbReference type="ARBA" id="ARBA00022448"/>
    </source>
</evidence>
<feature type="transmembrane region" description="Helical" evidence="6">
    <location>
        <begin position="357"/>
        <end position="378"/>
    </location>
</feature>
<dbReference type="SUPFAM" id="SSF103473">
    <property type="entry name" value="MFS general substrate transporter"/>
    <property type="match status" value="1"/>
</dbReference>
<feature type="transmembrane region" description="Helical" evidence="6">
    <location>
        <begin position="12"/>
        <end position="32"/>
    </location>
</feature>
<sequence length="425" mass="46704">MNGKTLPAKRWWIILPIAFITYSLAYLDRANYGFAAAAGIDHDLGISRSTSSLIGSLFFLGYFFFQVPGGIYAERRSVRRLIFVSLIAWGGLAALTGVVSNIPALMAVRFGLGIVEAAVFPCMIVYLTNWFSRKERSRANTVFLLGNPATVLWMSVVSGYLVQEWGWRAMFIAQGLPAVLWAFVWLAVVRDKPSQVSWLTAEEKLHIETTLADEQRSLAPVKNYREAFRSRTVWKLTGTLFFQSLGFYGFLLWLPSILRHGASLSMVNTGWLSAIPYFGAVLCMLPCSWLSDRLQNRRLFVAVPLSIAAAAFFLLYVVGTSNFWLSFSLLTVAGISMYVMFAPFFSIAPEVLPREVAGGAIALINSIGALGSFLGSYAVGYLTGLTGDPASSYLFMGAALVVSALFASSVKRTERARIMPLATAD</sequence>
<feature type="transmembrane region" description="Helical" evidence="6">
    <location>
        <begin position="324"/>
        <end position="345"/>
    </location>
</feature>
<dbReference type="InterPro" id="IPR011701">
    <property type="entry name" value="MFS"/>
</dbReference>
<evidence type="ECO:0000313" key="9">
    <source>
        <dbReference type="Proteomes" id="UP001494588"/>
    </source>
</evidence>
<evidence type="ECO:0000256" key="5">
    <source>
        <dbReference type="ARBA" id="ARBA00023136"/>
    </source>
</evidence>
<organism evidence="8 9">
    <name type="scientific">Paraburkholderia sabiae</name>
    <dbReference type="NCBI Taxonomy" id="273251"/>
    <lineage>
        <taxon>Bacteria</taxon>
        <taxon>Pseudomonadati</taxon>
        <taxon>Pseudomonadota</taxon>
        <taxon>Betaproteobacteria</taxon>
        <taxon>Burkholderiales</taxon>
        <taxon>Burkholderiaceae</taxon>
        <taxon>Paraburkholderia</taxon>
    </lineage>
</organism>
<dbReference type="CDD" id="cd17319">
    <property type="entry name" value="MFS_ExuT_GudP_like"/>
    <property type="match status" value="1"/>
</dbReference>
<dbReference type="PIRSF" id="PIRSF002808">
    <property type="entry name" value="Hexose_phosphate_transp"/>
    <property type="match status" value="1"/>
</dbReference>
<feature type="transmembrane region" description="Helical" evidence="6">
    <location>
        <begin position="52"/>
        <end position="73"/>
    </location>
</feature>
<feature type="domain" description="Major facilitator superfamily (MFS) profile" evidence="7">
    <location>
        <begin position="14"/>
        <end position="415"/>
    </location>
</feature>
<feature type="transmembrane region" description="Helical" evidence="6">
    <location>
        <begin position="106"/>
        <end position="127"/>
    </location>
</feature>
<dbReference type="PROSITE" id="PS50850">
    <property type="entry name" value="MFS"/>
    <property type="match status" value="1"/>
</dbReference>
<feature type="transmembrane region" description="Helical" evidence="6">
    <location>
        <begin position="274"/>
        <end position="292"/>
    </location>
</feature>
<dbReference type="EMBL" id="JAZHGC010000023">
    <property type="protein sequence ID" value="MEM5289071.1"/>
    <property type="molecule type" value="Genomic_DNA"/>
</dbReference>
<evidence type="ECO:0000256" key="1">
    <source>
        <dbReference type="ARBA" id="ARBA00004141"/>
    </source>
</evidence>
<evidence type="ECO:0000256" key="6">
    <source>
        <dbReference type="SAM" id="Phobius"/>
    </source>
</evidence>
<dbReference type="Pfam" id="PF07690">
    <property type="entry name" value="MFS_1"/>
    <property type="match status" value="1"/>
</dbReference>
<feature type="transmembrane region" description="Helical" evidence="6">
    <location>
        <begin position="167"/>
        <end position="189"/>
    </location>
</feature>
<dbReference type="InterPro" id="IPR020846">
    <property type="entry name" value="MFS_dom"/>
</dbReference>
<evidence type="ECO:0000256" key="3">
    <source>
        <dbReference type="ARBA" id="ARBA00022692"/>
    </source>
</evidence>
<dbReference type="PANTHER" id="PTHR43791">
    <property type="entry name" value="PERMEASE-RELATED"/>
    <property type="match status" value="1"/>
</dbReference>
<keyword evidence="9" id="KW-1185">Reference proteome</keyword>
<protein>
    <submittedName>
        <fullName evidence="8">MFS transporter</fullName>
    </submittedName>
</protein>
<feature type="transmembrane region" description="Helical" evidence="6">
    <location>
        <begin position="139"/>
        <end position="161"/>
    </location>
</feature>
<evidence type="ECO:0000259" key="7">
    <source>
        <dbReference type="PROSITE" id="PS50850"/>
    </source>
</evidence>
<feature type="transmembrane region" description="Helical" evidence="6">
    <location>
        <begin position="390"/>
        <end position="410"/>
    </location>
</feature>
<feature type="transmembrane region" description="Helical" evidence="6">
    <location>
        <begin position="80"/>
        <end position="100"/>
    </location>
</feature>
<keyword evidence="3 6" id="KW-0812">Transmembrane</keyword>
<accession>A0ABU9QI17</accession>
<evidence type="ECO:0000256" key="4">
    <source>
        <dbReference type="ARBA" id="ARBA00022989"/>
    </source>
</evidence>
<name>A0ABU9QI17_9BURK</name>
<keyword evidence="4 6" id="KW-1133">Transmembrane helix</keyword>
<dbReference type="RefSeq" id="WP_201656541.1">
    <property type="nucleotide sequence ID" value="NZ_CAJHCS010000025.1"/>
</dbReference>
<evidence type="ECO:0000313" key="8">
    <source>
        <dbReference type="EMBL" id="MEM5289071.1"/>
    </source>
</evidence>
<feature type="transmembrane region" description="Helical" evidence="6">
    <location>
        <begin position="232"/>
        <end position="254"/>
    </location>
</feature>
<keyword evidence="5 6" id="KW-0472">Membrane</keyword>
<keyword evidence="2" id="KW-0813">Transport</keyword>
<gene>
    <name evidence="8" type="ORF">V4C55_25385</name>
</gene>
<comment type="caution">
    <text evidence="8">The sequence shown here is derived from an EMBL/GenBank/DDBJ whole genome shotgun (WGS) entry which is preliminary data.</text>
</comment>
<feature type="transmembrane region" description="Helical" evidence="6">
    <location>
        <begin position="299"/>
        <end position="318"/>
    </location>
</feature>
<dbReference type="InterPro" id="IPR000849">
    <property type="entry name" value="Sugar_P_transporter"/>
</dbReference>